<keyword evidence="2" id="KW-1185">Reference proteome</keyword>
<evidence type="ECO:0000313" key="2">
    <source>
        <dbReference type="Proteomes" id="UP001055108"/>
    </source>
</evidence>
<organism evidence="1 2">
    <name type="scientific">Methylobacterium gregans</name>
    <dbReference type="NCBI Taxonomy" id="374424"/>
    <lineage>
        <taxon>Bacteria</taxon>
        <taxon>Pseudomonadati</taxon>
        <taxon>Pseudomonadota</taxon>
        <taxon>Alphaproteobacteria</taxon>
        <taxon>Hyphomicrobiales</taxon>
        <taxon>Methylobacteriaceae</taxon>
        <taxon>Methylobacterium</taxon>
    </lineage>
</organism>
<dbReference type="EMBL" id="BPQM01000081">
    <property type="protein sequence ID" value="GJD80052.1"/>
    <property type="molecule type" value="Genomic_DNA"/>
</dbReference>
<sequence>MRASSSIRGTWSRVPDLYLMDQRFHHSYSNASSPETPALYCQAHDIISLPCWTTRRAAETVLLFTTAFRTTSKSAIRTSETSRSLMRSNAL</sequence>
<evidence type="ECO:0000313" key="1">
    <source>
        <dbReference type="EMBL" id="GJD80052.1"/>
    </source>
</evidence>
<dbReference type="Proteomes" id="UP001055108">
    <property type="component" value="Unassembled WGS sequence"/>
</dbReference>
<reference evidence="1" key="2">
    <citation type="submission" date="2021-08" db="EMBL/GenBank/DDBJ databases">
        <authorList>
            <person name="Tani A."/>
            <person name="Ola A."/>
            <person name="Ogura Y."/>
            <person name="Katsura K."/>
            <person name="Hayashi T."/>
        </authorList>
    </citation>
    <scope>NUCLEOTIDE SEQUENCE</scope>
    <source>
        <strain evidence="1">NBRC 103626</strain>
    </source>
</reference>
<reference evidence="1" key="1">
    <citation type="journal article" date="2016" name="Front. Microbiol.">
        <title>Genome Sequence of the Piezophilic, Mesophilic Sulfate-Reducing Bacterium Desulfovibrio indicus J2T.</title>
        <authorList>
            <person name="Cao J."/>
            <person name="Maignien L."/>
            <person name="Shao Z."/>
            <person name="Alain K."/>
            <person name="Jebbar M."/>
        </authorList>
    </citation>
    <scope>NUCLEOTIDE SEQUENCE</scope>
    <source>
        <strain evidence="1">NBRC 103626</strain>
    </source>
</reference>
<protein>
    <submittedName>
        <fullName evidence="1">Uncharacterized protein</fullName>
    </submittedName>
</protein>
<dbReference type="AlphaFoldDB" id="A0AA37HQA3"/>
<gene>
    <name evidence="1" type="ORF">NBEOAGPD_3286</name>
</gene>
<comment type="caution">
    <text evidence="1">The sequence shown here is derived from an EMBL/GenBank/DDBJ whole genome shotgun (WGS) entry which is preliminary data.</text>
</comment>
<name>A0AA37HQA3_9HYPH</name>
<proteinExistence type="predicted"/>
<accession>A0AA37HQA3</accession>